<reference evidence="3 4" key="1">
    <citation type="submission" date="2015-09" db="EMBL/GenBank/DDBJ databases">
        <title>Genome sequencing project for genomic taxonomy and phylogenomics of Bacillus-like bacteria.</title>
        <authorList>
            <person name="Liu B."/>
            <person name="Wang J."/>
            <person name="Zhu Y."/>
            <person name="Liu G."/>
            <person name="Chen Q."/>
            <person name="Chen Z."/>
            <person name="Lan J."/>
            <person name="Che J."/>
            <person name="Ge C."/>
            <person name="Shi H."/>
            <person name="Pan Z."/>
            <person name="Liu X."/>
        </authorList>
    </citation>
    <scope>NUCLEOTIDE SEQUENCE [LARGE SCALE GENOMIC DNA]</scope>
    <source>
        <strain evidence="3 4">FJAT-18043</strain>
    </source>
</reference>
<dbReference type="AlphaFoldDB" id="A0A0Q3VFW2"/>
<dbReference type="Proteomes" id="UP000050996">
    <property type="component" value="Unassembled WGS sequence"/>
</dbReference>
<keyword evidence="1" id="KW-0732">Signal</keyword>
<evidence type="ECO:0000259" key="2">
    <source>
        <dbReference type="Pfam" id="PF26353"/>
    </source>
</evidence>
<dbReference type="PROSITE" id="PS51257">
    <property type="entry name" value="PROKAR_LIPOPROTEIN"/>
    <property type="match status" value="1"/>
</dbReference>
<dbReference type="PATRIC" id="fig|1637975.4.peg.857"/>
<evidence type="ECO:0000313" key="3">
    <source>
        <dbReference type="EMBL" id="KQL18167.1"/>
    </source>
</evidence>
<accession>A0A0Q3VFW2</accession>
<dbReference type="EMBL" id="LJIX01000006">
    <property type="protein sequence ID" value="KQL18167.1"/>
    <property type="molecule type" value="Genomic_DNA"/>
</dbReference>
<feature type="domain" description="YhfM-like" evidence="2">
    <location>
        <begin position="55"/>
        <end position="141"/>
    </location>
</feature>
<gene>
    <name evidence="3" type="ORF">AN957_05875</name>
</gene>
<protein>
    <recommendedName>
        <fullName evidence="2">YhfM-like domain-containing protein</fullName>
    </recommendedName>
</protein>
<name>A0A0Q3VFW2_9BACI</name>
<keyword evidence="4" id="KW-1185">Reference proteome</keyword>
<dbReference type="RefSeq" id="WP_056682804.1">
    <property type="nucleotide sequence ID" value="NZ_CP041305.1"/>
</dbReference>
<dbReference type="InterPro" id="IPR058780">
    <property type="entry name" value="YhfM-like_dom"/>
</dbReference>
<evidence type="ECO:0000313" key="4">
    <source>
        <dbReference type="Proteomes" id="UP000050996"/>
    </source>
</evidence>
<sequence>MKAIFSILSIICAAIIMAACQTQQAETMVLLDEKISEVKISESEGFGGMNEDIILSFKDKKSLDIFEKAITTASKQPGKADISEPEYDVMVEYESNEGELPTHGIHLWLGKENEKSTFMYITDDSVYLTSPQMTEKLRKLILSEE</sequence>
<feature type="signal peptide" evidence="1">
    <location>
        <begin position="1"/>
        <end position="18"/>
    </location>
</feature>
<dbReference type="Pfam" id="PF26353">
    <property type="entry name" value="YhfM"/>
    <property type="match status" value="1"/>
</dbReference>
<organism evidence="3 4">
    <name type="scientific">Cytobacillus solani</name>
    <dbReference type="NCBI Taxonomy" id="1637975"/>
    <lineage>
        <taxon>Bacteria</taxon>
        <taxon>Bacillati</taxon>
        <taxon>Bacillota</taxon>
        <taxon>Bacilli</taxon>
        <taxon>Bacillales</taxon>
        <taxon>Bacillaceae</taxon>
        <taxon>Cytobacillus</taxon>
    </lineage>
</organism>
<feature type="chain" id="PRO_5038987623" description="YhfM-like domain-containing protein" evidence="1">
    <location>
        <begin position="19"/>
        <end position="145"/>
    </location>
</feature>
<proteinExistence type="predicted"/>
<comment type="caution">
    <text evidence="3">The sequence shown here is derived from an EMBL/GenBank/DDBJ whole genome shotgun (WGS) entry which is preliminary data.</text>
</comment>
<evidence type="ECO:0000256" key="1">
    <source>
        <dbReference type="SAM" id="SignalP"/>
    </source>
</evidence>